<protein>
    <recommendedName>
        <fullName evidence="1">DUF6589 domain-containing protein</fullName>
    </recommendedName>
</protein>
<evidence type="ECO:0000313" key="2">
    <source>
        <dbReference type="EMBL" id="EGO21963.1"/>
    </source>
</evidence>
<dbReference type="KEGG" id="sla:SERLADRAFT_441175"/>
<dbReference type="Proteomes" id="UP000008064">
    <property type="component" value="Unassembled WGS sequence"/>
</dbReference>
<gene>
    <name evidence="2" type="ORF">SERLADRAFT_441175</name>
</gene>
<dbReference type="GeneID" id="18815495"/>
<feature type="domain" description="DUF6589" evidence="1">
    <location>
        <begin position="132"/>
        <end position="236"/>
    </location>
</feature>
<dbReference type="AlphaFoldDB" id="F8P5S6"/>
<reference evidence="2" key="1">
    <citation type="submission" date="2011-04" db="EMBL/GenBank/DDBJ databases">
        <title>Evolution of plant cell wall degrading machinery underlies the functional diversity of forest fungi.</title>
        <authorList>
            <consortium name="US DOE Joint Genome Institute (JGI-PGF)"/>
            <person name="Eastwood D.C."/>
            <person name="Floudas D."/>
            <person name="Binder M."/>
            <person name="Majcherczyk A."/>
            <person name="Schneider P."/>
            <person name="Aerts A."/>
            <person name="Asiegbu F.O."/>
            <person name="Baker S.E."/>
            <person name="Barry K."/>
            <person name="Bendiksby M."/>
            <person name="Blumentritt M."/>
            <person name="Coutinho P.M."/>
            <person name="Cullen D."/>
            <person name="Cullen D."/>
            <person name="Gathman A."/>
            <person name="Goodell B."/>
            <person name="Henrissat B."/>
            <person name="Ihrmark K."/>
            <person name="Kauserud H."/>
            <person name="Kohler A."/>
            <person name="LaButti K."/>
            <person name="Lapidus A."/>
            <person name="Lavin J.L."/>
            <person name="Lee Y.-H."/>
            <person name="Lindquist E."/>
            <person name="Lilly W."/>
            <person name="Lucas S."/>
            <person name="Morin E."/>
            <person name="Murat C."/>
            <person name="Oguiza J.A."/>
            <person name="Park J."/>
            <person name="Pisabarro A.G."/>
            <person name="Riley R."/>
            <person name="Rosling A."/>
            <person name="Salamov A."/>
            <person name="Schmidt O."/>
            <person name="Schmutz J."/>
            <person name="Skrede I."/>
            <person name="Stenlid J."/>
            <person name="Wiebenga A."/>
            <person name="Xie X."/>
            <person name="Kues U."/>
            <person name="Hibbett D.S."/>
            <person name="Hoffmeister D."/>
            <person name="Hogberg N."/>
            <person name="Martin F."/>
            <person name="Grigoriev I.V."/>
            <person name="Watkinson S.C."/>
        </authorList>
    </citation>
    <scope>NUCLEOTIDE SEQUENCE</scope>
    <source>
        <strain evidence="2">S7.9</strain>
    </source>
</reference>
<dbReference type="InterPro" id="IPR046496">
    <property type="entry name" value="DUF6589"/>
</dbReference>
<organism>
    <name type="scientific">Serpula lacrymans var. lacrymans (strain S7.9)</name>
    <name type="common">Dry rot fungus</name>
    <dbReference type="NCBI Taxonomy" id="578457"/>
    <lineage>
        <taxon>Eukaryota</taxon>
        <taxon>Fungi</taxon>
        <taxon>Dikarya</taxon>
        <taxon>Basidiomycota</taxon>
        <taxon>Agaricomycotina</taxon>
        <taxon>Agaricomycetes</taxon>
        <taxon>Agaricomycetidae</taxon>
        <taxon>Boletales</taxon>
        <taxon>Coniophorineae</taxon>
        <taxon>Serpulaceae</taxon>
        <taxon>Serpula</taxon>
    </lineage>
</organism>
<name>F8P5S6_SERL9</name>
<proteinExistence type="predicted"/>
<dbReference type="OrthoDB" id="2801472at2759"/>
<dbReference type="Pfam" id="PF20231">
    <property type="entry name" value="DUF6589"/>
    <property type="match status" value="1"/>
</dbReference>
<sequence>MRYARTSLMVSAELTGILKRWHKLPRTKGTHNSRANGAQLVLEEFSLSCVADVLEAELESIKDMCYCPPEDVLEEGLTSLYIEDILLKLRSPGFGGTPKFWALLQRLNKTAVQEKQNTLKNPDLEYRAAGRKVPLTVQGILLLEQVAASSRHSRDLYHVLQWLITSPKFSFETYQHCNDSVFNPPAPVQRLPSGQQYITKQYMLGTVHIEEASYKGNEMLLGEWFSQLQLDSVDKQKKTGLE</sequence>
<dbReference type="RefSeq" id="XP_007321749.1">
    <property type="nucleotide sequence ID" value="XM_007321687.1"/>
</dbReference>
<evidence type="ECO:0000259" key="1">
    <source>
        <dbReference type="Pfam" id="PF20231"/>
    </source>
</evidence>
<dbReference type="EMBL" id="GL945438">
    <property type="protein sequence ID" value="EGO21963.1"/>
    <property type="molecule type" value="Genomic_DNA"/>
</dbReference>
<dbReference type="HOGENOM" id="CLU_1070238_0_0_1"/>
<accession>F8P5S6</accession>